<dbReference type="GO" id="GO:0005829">
    <property type="term" value="C:cytosol"/>
    <property type="evidence" value="ECO:0007669"/>
    <property type="project" value="TreeGrafter"/>
</dbReference>
<gene>
    <name evidence="3" type="primary">ORF34773</name>
</gene>
<proteinExistence type="predicted"/>
<feature type="non-terminal residue" evidence="3">
    <location>
        <position position="1"/>
    </location>
</feature>
<dbReference type="SUPFAM" id="SSF55277">
    <property type="entry name" value="GYF domain"/>
    <property type="match status" value="1"/>
</dbReference>
<feature type="compositionally biased region" description="Basic and acidic residues" evidence="1">
    <location>
        <begin position="638"/>
        <end position="667"/>
    </location>
</feature>
<evidence type="ECO:0000256" key="1">
    <source>
        <dbReference type="SAM" id="MobiDB-lite"/>
    </source>
</evidence>
<feature type="region of interest" description="Disordered" evidence="1">
    <location>
        <begin position="622"/>
        <end position="794"/>
    </location>
</feature>
<reference evidence="3" key="1">
    <citation type="submission" date="2014-12" db="EMBL/GenBank/DDBJ databases">
        <title>Insight into the proteome of Arion vulgaris.</title>
        <authorList>
            <person name="Aradska J."/>
            <person name="Bulat T."/>
            <person name="Smidak R."/>
            <person name="Sarate P."/>
            <person name="Gangsoo J."/>
            <person name="Sialana F."/>
            <person name="Bilban M."/>
            <person name="Lubec G."/>
        </authorList>
    </citation>
    <scope>NUCLEOTIDE SEQUENCE</scope>
    <source>
        <tissue evidence="3">Skin</tissue>
    </source>
</reference>
<feature type="region of interest" description="Disordered" evidence="1">
    <location>
        <begin position="503"/>
        <end position="606"/>
    </location>
</feature>
<feature type="compositionally biased region" description="Low complexity" evidence="1">
    <location>
        <begin position="397"/>
        <end position="412"/>
    </location>
</feature>
<sequence length="1051" mass="120616">EKKTGIHNPSQLKEHESTSESHSTDKGSSTQSSDPAYIPPNSRNGTGDAVDSRFPVQQPKLQSSHPKRQPESFSAMLVPNNNTVSANKGDGDSGFAFPNKEETNGTCAPPGQYTNIPTSVSLPHSSATVHKPEPGTQTRLTDPDFLHMEKSLQNLVASMSADHRERRQIDVSQGALPLTHENSNKWFYKDPQGEIQGPFTNEEMSQWFSAGFFTMSLVIKRGCDDSFKQLGELIKRYGRVPFLPGSPLPPLITSIPSEPSVVSNPSLTMPSLVSTTSSAPLVVGTGLPSVPDPLILQHMILQQEYLKQTFLMRQMQLQTLHQMQEQDSFKSLSPEQQQHLSMQMMMQTNPVFMQHLQQLQQQQLLLQQQQLLDQQKVSQAPVSSEANTISYSQPQPSSSNATTSTLTTNNNSGAQDKMAEESSAWGAIQQYLMPGVWSQSAPQPMPQPTSLWDIDTNSGTLSPAYLAQLDKIKREKIDEKLKEGERLFQDEFEKKQEEIRRQQEELERQRTQMRREMEELDKQRQIDLQKIEEARRQEEDRVRQETERQQQERAEEKKRADEEKKRQEDEKKREQELKKQEDKKKKEEEKRRQQEEQKRLLAEMRRKKEEEVLRLQEIQQQREMEMQRQQELLLQQQEEQRQQKEEDERMQREAAERERLDAQKRQQYELQKQQENMRRLQQAQRDQLANIQLPASSNWAAHQQSVQGSPTQSRSLTEIQEEEARNEQERQREHQQMQRMQEQVYLKNQQQHQQKSWATQTSQGVPTKGVSLLDIQQQEQEVAKRSQNDKPSNQTYQAKLSLASASTWTGSTSTATWSNQQPIWNSSFSNTAAVWDQVTNLSNRKTAFKESGEFPALKNQLQQAKKNSEKPTKIKASGTKQKKEEESVQKLFQTRQQDDFSHWVNDHVTQFCAPIDVPTFVSFIVEVDSPDDVKEYMKTYLGDTKESRDFARQFVEKRNYFRNQARLEKQLEEDSIWGPAPAVNPHNQMRGGGGGVVGGNNSSSVNDGIEGGKGKNRKKKQKMQKLDGSILGFTVHADPNRKNAGEVESIQ</sequence>
<feature type="compositionally biased region" description="Polar residues" evidence="1">
    <location>
        <begin position="746"/>
        <end position="765"/>
    </location>
</feature>
<organism evidence="3">
    <name type="scientific">Arion vulgaris</name>
    <dbReference type="NCBI Taxonomy" id="1028688"/>
    <lineage>
        <taxon>Eukaryota</taxon>
        <taxon>Metazoa</taxon>
        <taxon>Spiralia</taxon>
        <taxon>Lophotrochozoa</taxon>
        <taxon>Mollusca</taxon>
        <taxon>Gastropoda</taxon>
        <taxon>Heterobranchia</taxon>
        <taxon>Euthyneura</taxon>
        <taxon>Panpulmonata</taxon>
        <taxon>Eupulmonata</taxon>
        <taxon>Stylommatophora</taxon>
        <taxon>Helicina</taxon>
        <taxon>Arionoidea</taxon>
        <taxon>Arionidae</taxon>
        <taxon>Arion</taxon>
    </lineage>
</organism>
<dbReference type="Pfam" id="PF02213">
    <property type="entry name" value="GYF"/>
    <property type="match status" value="1"/>
</dbReference>
<feature type="compositionally biased region" description="Basic and acidic residues" evidence="1">
    <location>
        <begin position="12"/>
        <end position="25"/>
    </location>
</feature>
<dbReference type="InterPro" id="IPR035445">
    <property type="entry name" value="GYF-like_dom_sf"/>
</dbReference>
<dbReference type="PANTHER" id="PTHR14445">
    <property type="entry name" value="GRB10 INTERACTING GYF PROTEIN"/>
    <property type="match status" value="1"/>
</dbReference>
<name>A0A0B6YSA0_9EUPU</name>
<feature type="compositionally biased region" description="Low complexity" evidence="1">
    <location>
        <begin position="999"/>
        <end position="1008"/>
    </location>
</feature>
<evidence type="ECO:0000259" key="2">
    <source>
        <dbReference type="PROSITE" id="PS50829"/>
    </source>
</evidence>
<feature type="region of interest" description="Disordered" evidence="1">
    <location>
        <begin position="383"/>
        <end position="421"/>
    </location>
</feature>
<dbReference type="AlphaFoldDB" id="A0A0B6YSA0"/>
<dbReference type="SMART" id="SM00444">
    <property type="entry name" value="GYF"/>
    <property type="match status" value="1"/>
</dbReference>
<feature type="compositionally biased region" description="Low complexity" evidence="1">
    <location>
        <begin position="668"/>
        <end position="689"/>
    </location>
</feature>
<accession>A0A0B6YSA0</accession>
<feature type="domain" description="GYF" evidence="2">
    <location>
        <begin position="183"/>
        <end position="231"/>
    </location>
</feature>
<feature type="region of interest" description="Disordered" evidence="1">
    <location>
        <begin position="982"/>
        <end position="1051"/>
    </location>
</feature>
<dbReference type="EMBL" id="HACG01012117">
    <property type="protein sequence ID" value="CEK58982.1"/>
    <property type="molecule type" value="Transcribed_RNA"/>
</dbReference>
<dbReference type="InterPro" id="IPR003169">
    <property type="entry name" value="GYF"/>
</dbReference>
<feature type="region of interest" description="Disordered" evidence="1">
    <location>
        <begin position="1"/>
        <end position="71"/>
    </location>
</feature>
<feature type="region of interest" description="Disordered" evidence="1">
    <location>
        <begin position="852"/>
        <end position="887"/>
    </location>
</feature>
<feature type="compositionally biased region" description="Basic residues" evidence="1">
    <location>
        <begin position="1014"/>
        <end position="1023"/>
    </location>
</feature>
<dbReference type="PROSITE" id="PS50829">
    <property type="entry name" value="GYF"/>
    <property type="match status" value="1"/>
</dbReference>
<feature type="compositionally biased region" description="Polar residues" evidence="1">
    <location>
        <begin position="383"/>
        <end position="396"/>
    </location>
</feature>
<dbReference type="Gene3D" id="3.30.1490.40">
    <property type="match status" value="1"/>
</dbReference>
<protein>
    <recommendedName>
        <fullName evidence="2">GYF domain-containing protein</fullName>
    </recommendedName>
</protein>
<feature type="compositionally biased region" description="Basic and acidic residues" evidence="1">
    <location>
        <begin position="722"/>
        <end position="736"/>
    </location>
</feature>
<dbReference type="InterPro" id="IPR051640">
    <property type="entry name" value="GRB10-interact_GYF"/>
</dbReference>
<feature type="compositionally biased region" description="Polar residues" evidence="1">
    <location>
        <begin position="693"/>
        <end position="717"/>
    </location>
</feature>
<dbReference type="CDD" id="cd00072">
    <property type="entry name" value="GYF"/>
    <property type="match status" value="1"/>
</dbReference>
<evidence type="ECO:0000313" key="3">
    <source>
        <dbReference type="EMBL" id="CEK58982.1"/>
    </source>
</evidence>
<dbReference type="PANTHER" id="PTHR14445:SF36">
    <property type="entry name" value="FI03272P-RELATED"/>
    <property type="match status" value="1"/>
</dbReference>